<keyword evidence="6 13" id="KW-0285">Flavoprotein</keyword>
<dbReference type="PANTHER" id="PTHR22912:SF217">
    <property type="entry name" value="DIHYDROLIPOYL DEHYDROGENASE"/>
    <property type="match status" value="1"/>
</dbReference>
<keyword evidence="8 13" id="KW-0560">Oxidoreductase</keyword>
<dbReference type="EMBL" id="JBHLUX010000028">
    <property type="protein sequence ID" value="MFC0471023.1"/>
    <property type="molecule type" value="Genomic_DNA"/>
</dbReference>
<keyword evidence="9 13" id="KW-0520">NAD</keyword>
<evidence type="ECO:0000256" key="3">
    <source>
        <dbReference type="ARBA" id="ARBA00012608"/>
    </source>
</evidence>
<evidence type="ECO:0000256" key="9">
    <source>
        <dbReference type="ARBA" id="ARBA00023027"/>
    </source>
</evidence>
<evidence type="ECO:0000256" key="7">
    <source>
        <dbReference type="ARBA" id="ARBA00022827"/>
    </source>
</evidence>
<dbReference type="Gene3D" id="3.30.390.30">
    <property type="match status" value="1"/>
</dbReference>
<evidence type="ECO:0000256" key="1">
    <source>
        <dbReference type="ARBA" id="ARBA00004496"/>
    </source>
</evidence>
<evidence type="ECO:0000256" key="4">
    <source>
        <dbReference type="ARBA" id="ARBA00016961"/>
    </source>
</evidence>
<dbReference type="Pfam" id="PF07992">
    <property type="entry name" value="Pyr_redox_2"/>
    <property type="match status" value="1"/>
</dbReference>
<evidence type="ECO:0000256" key="10">
    <source>
        <dbReference type="ARBA" id="ARBA00023157"/>
    </source>
</evidence>
<keyword evidence="11 13" id="KW-0676">Redox-active center</keyword>
<evidence type="ECO:0000313" key="17">
    <source>
        <dbReference type="Proteomes" id="UP001589838"/>
    </source>
</evidence>
<dbReference type="RefSeq" id="WP_335962567.1">
    <property type="nucleotide sequence ID" value="NZ_JAXBLX010000030.1"/>
</dbReference>
<dbReference type="InterPro" id="IPR036188">
    <property type="entry name" value="FAD/NAD-bd_sf"/>
</dbReference>
<keyword evidence="5" id="KW-0963">Cytoplasm</keyword>
<evidence type="ECO:0000256" key="6">
    <source>
        <dbReference type="ARBA" id="ARBA00022630"/>
    </source>
</evidence>
<dbReference type="InterPro" id="IPR006258">
    <property type="entry name" value="Lipoamide_DH"/>
</dbReference>
<evidence type="ECO:0000313" key="16">
    <source>
        <dbReference type="EMBL" id="MFC0471023.1"/>
    </source>
</evidence>
<dbReference type="PIRSF" id="PIRSF000350">
    <property type="entry name" value="Mercury_reductase_MerA"/>
    <property type="match status" value="1"/>
</dbReference>
<feature type="domain" description="Pyridine nucleotide-disulphide oxidoreductase dimerisation" evidence="14">
    <location>
        <begin position="354"/>
        <end position="463"/>
    </location>
</feature>
<dbReference type="InterPro" id="IPR023753">
    <property type="entry name" value="FAD/NAD-binding_dom"/>
</dbReference>
<proteinExistence type="inferred from homology"/>
<comment type="catalytic activity">
    <reaction evidence="12 13">
        <text>N(6)-[(R)-dihydrolipoyl]-L-lysyl-[protein] + NAD(+) = N(6)-[(R)-lipoyl]-L-lysyl-[protein] + NADH + H(+)</text>
        <dbReference type="Rhea" id="RHEA:15045"/>
        <dbReference type="Rhea" id="RHEA-COMP:10474"/>
        <dbReference type="Rhea" id="RHEA-COMP:10475"/>
        <dbReference type="ChEBI" id="CHEBI:15378"/>
        <dbReference type="ChEBI" id="CHEBI:57540"/>
        <dbReference type="ChEBI" id="CHEBI:57945"/>
        <dbReference type="ChEBI" id="CHEBI:83099"/>
        <dbReference type="ChEBI" id="CHEBI:83100"/>
        <dbReference type="EC" id="1.8.1.4"/>
    </reaction>
</comment>
<keyword evidence="17" id="KW-1185">Reference proteome</keyword>
<dbReference type="InterPro" id="IPR004099">
    <property type="entry name" value="Pyr_nucl-diS_OxRdtase_dimer"/>
</dbReference>
<dbReference type="InterPro" id="IPR016156">
    <property type="entry name" value="FAD/NAD-linked_Rdtase_dimer_sf"/>
</dbReference>
<dbReference type="PRINTS" id="PR00368">
    <property type="entry name" value="FADPNR"/>
</dbReference>
<name>A0ABV6KCJ8_9BACI</name>
<comment type="caution">
    <text evidence="16">The sequence shown here is derived from an EMBL/GenBank/DDBJ whole genome shotgun (WGS) entry which is preliminary data.</text>
</comment>
<keyword evidence="7 13" id="KW-0274">FAD</keyword>
<reference evidence="16 17" key="1">
    <citation type="submission" date="2024-09" db="EMBL/GenBank/DDBJ databases">
        <authorList>
            <person name="Sun Q."/>
            <person name="Mori K."/>
        </authorList>
    </citation>
    <scope>NUCLEOTIDE SEQUENCE [LARGE SCALE GENOMIC DNA]</scope>
    <source>
        <strain evidence="16 17">NCAIM B.02610</strain>
    </source>
</reference>
<comment type="cofactor">
    <cofactor evidence="13">
        <name>FAD</name>
        <dbReference type="ChEBI" id="CHEBI:57692"/>
    </cofactor>
    <text evidence="13">Binds 1 FAD per subunit.</text>
</comment>
<evidence type="ECO:0000256" key="8">
    <source>
        <dbReference type="ARBA" id="ARBA00023002"/>
    </source>
</evidence>
<comment type="subcellular location">
    <subcellularLocation>
        <location evidence="1">Cytoplasm</location>
    </subcellularLocation>
</comment>
<evidence type="ECO:0000256" key="12">
    <source>
        <dbReference type="ARBA" id="ARBA00049187"/>
    </source>
</evidence>
<evidence type="ECO:0000256" key="11">
    <source>
        <dbReference type="ARBA" id="ARBA00023284"/>
    </source>
</evidence>
<comment type="similarity">
    <text evidence="2 13">Belongs to the class-I pyridine nucleotide-disulfide oxidoreductase family.</text>
</comment>
<dbReference type="PANTHER" id="PTHR22912">
    <property type="entry name" value="DISULFIDE OXIDOREDUCTASE"/>
    <property type="match status" value="1"/>
</dbReference>
<dbReference type="PROSITE" id="PS00076">
    <property type="entry name" value="PYRIDINE_REDOX_1"/>
    <property type="match status" value="1"/>
</dbReference>
<dbReference type="Pfam" id="PF02852">
    <property type="entry name" value="Pyr_redox_dim"/>
    <property type="match status" value="1"/>
</dbReference>
<comment type="miscellaneous">
    <text evidence="13">The active site is a redox-active disulfide bond.</text>
</comment>
<dbReference type="PRINTS" id="PR00411">
    <property type="entry name" value="PNDRDTASEI"/>
</dbReference>
<evidence type="ECO:0000259" key="15">
    <source>
        <dbReference type="Pfam" id="PF07992"/>
    </source>
</evidence>
<dbReference type="SUPFAM" id="SSF55424">
    <property type="entry name" value="FAD/NAD-linked reductases, dimerisation (C-terminal) domain"/>
    <property type="match status" value="1"/>
</dbReference>
<dbReference type="InterPro" id="IPR050151">
    <property type="entry name" value="Class-I_Pyr_Nuc-Dis_Oxidored"/>
</dbReference>
<evidence type="ECO:0000256" key="13">
    <source>
        <dbReference type="RuleBase" id="RU003692"/>
    </source>
</evidence>
<evidence type="ECO:0000256" key="5">
    <source>
        <dbReference type="ARBA" id="ARBA00022490"/>
    </source>
</evidence>
<sequence length="473" mass="50568">MAEEYDLVILGAGTGGYVAAIRAAQHGLKVAVVEKEKLGGTCLHKGCIPSKALLRSAEVLATAKRSDDFGVITGDVSLDFTKVQKRKESIVEQLHRGVQHLMQKGKIDVFEGKGRILGPSIFSPTPGTISVERSDGQENTMLIPKNVIIATGSSPRGLPDLEADGKYVLYSDHALELEVLPSTIIIVGGGVIGIEWASMLNDFGVDVTVIEYSEQILPTEDADIAKEAARILKKKGIKIITSANVLPETFEKDQGVTFSAEVNGTQETFHADQLLLSVGRSPNVADIGLENTDIQVENGAISVNEYNQTKESHIYAIGDVIGGLQLAHVASHEGIVAVDHITDKKVEPINYDTIAKCIYSSPEMASVGITEKQAIEQGFNVKVGTFPFKAIGKALVYGQSDGFVKIIANKENDDVLGVHMIGPHVTDLISEAALAQVVDAAHFEIADMIHPHPTLSEVMKEAALAVDGLAIHS</sequence>
<evidence type="ECO:0000259" key="14">
    <source>
        <dbReference type="Pfam" id="PF02852"/>
    </source>
</evidence>
<dbReference type="InterPro" id="IPR001100">
    <property type="entry name" value="Pyr_nuc-diS_OxRdtase"/>
</dbReference>
<dbReference type="NCBIfam" id="TIGR01350">
    <property type="entry name" value="lipoamide_DH"/>
    <property type="match status" value="1"/>
</dbReference>
<gene>
    <name evidence="16" type="primary">lpdA</name>
    <name evidence="16" type="ORF">ACFFHM_11160</name>
</gene>
<feature type="domain" description="FAD/NAD(P)-binding" evidence="15">
    <location>
        <begin position="5"/>
        <end position="334"/>
    </location>
</feature>
<organism evidence="16 17">
    <name type="scientific">Halalkalibacter kiskunsagensis</name>
    <dbReference type="NCBI Taxonomy" id="1548599"/>
    <lineage>
        <taxon>Bacteria</taxon>
        <taxon>Bacillati</taxon>
        <taxon>Bacillota</taxon>
        <taxon>Bacilli</taxon>
        <taxon>Bacillales</taxon>
        <taxon>Bacillaceae</taxon>
        <taxon>Halalkalibacter</taxon>
    </lineage>
</organism>
<keyword evidence="10" id="KW-1015">Disulfide bond</keyword>
<dbReference type="EC" id="1.8.1.4" evidence="3 13"/>
<dbReference type="InterPro" id="IPR012999">
    <property type="entry name" value="Pyr_OxRdtase_I_AS"/>
</dbReference>
<dbReference type="Gene3D" id="3.50.50.60">
    <property type="entry name" value="FAD/NAD(P)-binding domain"/>
    <property type="match status" value="2"/>
</dbReference>
<dbReference type="GO" id="GO:0004148">
    <property type="term" value="F:dihydrolipoyl dehydrogenase (NADH) activity"/>
    <property type="evidence" value="ECO:0007669"/>
    <property type="project" value="UniProtKB-EC"/>
</dbReference>
<dbReference type="SUPFAM" id="SSF51905">
    <property type="entry name" value="FAD/NAD(P)-binding domain"/>
    <property type="match status" value="1"/>
</dbReference>
<accession>A0ABV6KCJ8</accession>
<evidence type="ECO:0000256" key="2">
    <source>
        <dbReference type="ARBA" id="ARBA00007532"/>
    </source>
</evidence>
<dbReference type="Proteomes" id="UP001589838">
    <property type="component" value="Unassembled WGS sequence"/>
</dbReference>
<protein>
    <recommendedName>
        <fullName evidence="4 13">Dihydrolipoyl dehydrogenase</fullName>
        <ecNumber evidence="3 13">1.8.1.4</ecNumber>
    </recommendedName>
</protein>